<dbReference type="PROSITE" id="PS50082">
    <property type="entry name" value="WD_REPEATS_2"/>
    <property type="match status" value="1"/>
</dbReference>
<evidence type="ECO:0000313" key="6">
    <source>
        <dbReference type="EMBL" id="KPA86375.1"/>
    </source>
</evidence>
<organism evidence="6 7">
    <name type="scientific">Leptomonas pyrrhocoris</name>
    <name type="common">Firebug parasite</name>
    <dbReference type="NCBI Taxonomy" id="157538"/>
    <lineage>
        <taxon>Eukaryota</taxon>
        <taxon>Discoba</taxon>
        <taxon>Euglenozoa</taxon>
        <taxon>Kinetoplastea</taxon>
        <taxon>Metakinetoplastina</taxon>
        <taxon>Trypanosomatida</taxon>
        <taxon>Trypanosomatidae</taxon>
        <taxon>Leishmaniinae</taxon>
        <taxon>Leptomonas</taxon>
    </lineage>
</organism>
<evidence type="ECO:0000256" key="5">
    <source>
        <dbReference type="SAM" id="MobiDB-lite"/>
    </source>
</evidence>
<dbReference type="VEuPathDB" id="TriTrypDB:LpyrH10_01_5650"/>
<dbReference type="GO" id="GO:0005840">
    <property type="term" value="C:ribosome"/>
    <property type="evidence" value="ECO:0007669"/>
    <property type="project" value="UniProtKB-KW"/>
</dbReference>
<gene>
    <name evidence="6" type="ORF">ABB37_00565</name>
</gene>
<comment type="caution">
    <text evidence="6">The sequence shown here is derived from an EMBL/GenBank/DDBJ whole genome shotgun (WGS) entry which is preliminary data.</text>
</comment>
<dbReference type="InterPro" id="IPR015943">
    <property type="entry name" value="WD40/YVTN_repeat-like_dom_sf"/>
</dbReference>
<evidence type="ECO:0000256" key="4">
    <source>
        <dbReference type="PROSITE-ProRule" id="PRU00221"/>
    </source>
</evidence>
<dbReference type="SMART" id="SM00320">
    <property type="entry name" value="WD40"/>
    <property type="match status" value="3"/>
</dbReference>
<evidence type="ECO:0000256" key="1">
    <source>
        <dbReference type="ARBA" id="ARBA00022574"/>
    </source>
</evidence>
<dbReference type="SUPFAM" id="SSF50978">
    <property type="entry name" value="WD40 repeat-like"/>
    <property type="match status" value="1"/>
</dbReference>
<dbReference type="PROSITE" id="PS00678">
    <property type="entry name" value="WD_REPEATS_1"/>
    <property type="match status" value="1"/>
</dbReference>
<protein>
    <submittedName>
        <fullName evidence="6">Uncharacterized protein</fullName>
    </submittedName>
</protein>
<evidence type="ECO:0000256" key="3">
    <source>
        <dbReference type="ARBA" id="ARBA00022980"/>
    </source>
</evidence>
<sequence length="624" mass="66462">MCSIPRAFDCLRCAYHGATDSINDVDVDPHGGRAYAASCNGDVLVWDVATQQLQAQLRHSQWVNAVRCFPLANSAASSSSWPSSSSTGASAAKVPSSSPVKFTTAGTSDSAALDARYADVCTQSEIRWVLTGCEDGVVVVWSPMTYRTQSFCRPTASAITAMQLLPFPAKPAISSEGSPQAVGDARASGKQESSRVDDAALLCAASLRHVHVLKVTAATPELVLLHSLQHTVLITAVMPVFTSAALPTPLLAVGQEDGTLCLWNCADWLYHDSLPYPAGESDVDADARLAPATVHEPQLEHGAVLGTFAYNQRRCNSYQAGDPEAERVAAPRVQEQAFQREMPGAISTDAAALVEHRCGLLPSDLQHVLHLAGPHESVDGCDAIPFPTEFRYDARRITCLASGTGCSRGSHTHLYSGHATGEVLLWGCLKKDVPFLLLKKILLFKPGAWVWRMCAMKPLVTSLRVNSETAAAAEGGKKDQLKSKVLRGKAALAAKSNASPSSPSKGGLNSLYFSPLELIVWSDGGSVEYVSTHKNKLTHREGPGFMASAATCWIGDVFPDRGIKGAARPGDKTTAASPKNAAEVVPLSSLVAHQYTLVGNFEGRVERFDVSNMMGLAKSFGKVH</sequence>
<keyword evidence="1 4" id="KW-0853">WD repeat</keyword>
<evidence type="ECO:0000256" key="2">
    <source>
        <dbReference type="ARBA" id="ARBA00022737"/>
    </source>
</evidence>
<name>A0A0N0E0F1_LEPPY</name>
<keyword evidence="7" id="KW-1185">Reference proteome</keyword>
<dbReference type="InterPro" id="IPR036322">
    <property type="entry name" value="WD40_repeat_dom_sf"/>
</dbReference>
<dbReference type="Proteomes" id="UP000037923">
    <property type="component" value="Unassembled WGS sequence"/>
</dbReference>
<keyword evidence="3" id="KW-0687">Ribonucleoprotein</keyword>
<feature type="region of interest" description="Disordered" evidence="5">
    <location>
        <begin position="76"/>
        <end position="100"/>
    </location>
</feature>
<dbReference type="GeneID" id="26900862"/>
<keyword evidence="2" id="KW-0677">Repeat</keyword>
<dbReference type="OrthoDB" id="271805at2759"/>
<reference evidence="6 7" key="1">
    <citation type="submission" date="2015-07" db="EMBL/GenBank/DDBJ databases">
        <title>High-quality genome of monoxenous trypanosomatid Leptomonas pyrrhocoris.</title>
        <authorList>
            <person name="Flegontov P."/>
            <person name="Butenko A."/>
            <person name="Firsov S."/>
            <person name="Vlcek C."/>
            <person name="Logacheva M.D."/>
            <person name="Field M."/>
            <person name="Filatov D."/>
            <person name="Flegontova O."/>
            <person name="Gerasimov E."/>
            <person name="Jackson A.P."/>
            <person name="Kelly S."/>
            <person name="Opperdoes F."/>
            <person name="O'Reilly A."/>
            <person name="Votypka J."/>
            <person name="Yurchenko V."/>
            <person name="Lukes J."/>
        </authorList>
    </citation>
    <scope>NUCLEOTIDE SEQUENCE [LARGE SCALE GENOMIC DNA]</scope>
    <source>
        <strain evidence="6">H10</strain>
    </source>
</reference>
<dbReference type="Gene3D" id="2.130.10.10">
    <property type="entry name" value="YVTN repeat-like/Quinoprotein amine dehydrogenase"/>
    <property type="match status" value="2"/>
</dbReference>
<dbReference type="OMA" id="GHATGEV"/>
<dbReference type="Pfam" id="PF00400">
    <property type="entry name" value="WD40"/>
    <property type="match status" value="1"/>
</dbReference>
<keyword evidence="3" id="KW-0689">Ribosomal protein</keyword>
<dbReference type="AlphaFoldDB" id="A0A0N0E0F1"/>
<dbReference type="InterPro" id="IPR001680">
    <property type="entry name" value="WD40_rpt"/>
</dbReference>
<dbReference type="InterPro" id="IPR019775">
    <property type="entry name" value="WD40_repeat_CS"/>
</dbReference>
<dbReference type="EMBL" id="LGTL01000001">
    <property type="protein sequence ID" value="KPA86375.1"/>
    <property type="molecule type" value="Genomic_DNA"/>
</dbReference>
<proteinExistence type="predicted"/>
<dbReference type="RefSeq" id="XP_015664814.1">
    <property type="nucleotide sequence ID" value="XM_015796806.1"/>
</dbReference>
<accession>A0A0N0E0F1</accession>
<evidence type="ECO:0000313" key="7">
    <source>
        <dbReference type="Proteomes" id="UP000037923"/>
    </source>
</evidence>
<feature type="repeat" description="WD" evidence="4">
    <location>
        <begin position="15"/>
        <end position="56"/>
    </location>
</feature>